<name>A0A5Q2TJV2_9BACI</name>
<dbReference type="RefSeq" id="WP_100360804.1">
    <property type="nucleotide sequence ID" value="NZ_CP045915.1"/>
</dbReference>
<dbReference type="Proteomes" id="UP000339690">
    <property type="component" value="Chromosome"/>
</dbReference>
<protein>
    <submittedName>
        <fullName evidence="1">Uncharacterized protein</fullName>
    </submittedName>
</protein>
<dbReference type="EMBL" id="CP045915">
    <property type="protein sequence ID" value="QGH34357.1"/>
    <property type="molecule type" value="Genomic_DNA"/>
</dbReference>
<keyword evidence="2" id="KW-1185">Reference proteome</keyword>
<organism evidence="1 2">
    <name type="scientific">Gracilibacillus salitolerans</name>
    <dbReference type="NCBI Taxonomy" id="2663022"/>
    <lineage>
        <taxon>Bacteria</taxon>
        <taxon>Bacillati</taxon>
        <taxon>Bacillota</taxon>
        <taxon>Bacilli</taxon>
        <taxon>Bacillales</taxon>
        <taxon>Bacillaceae</taxon>
        <taxon>Gracilibacillus</taxon>
    </lineage>
</organism>
<evidence type="ECO:0000313" key="2">
    <source>
        <dbReference type="Proteomes" id="UP000339690"/>
    </source>
</evidence>
<dbReference type="KEGG" id="grc:GI584_10125"/>
<evidence type="ECO:0000313" key="1">
    <source>
        <dbReference type="EMBL" id="QGH34357.1"/>
    </source>
</evidence>
<gene>
    <name evidence="1" type="ORF">GI584_10125</name>
</gene>
<sequence length="79" mass="9292">MLYKRDEAFRYKFQHSISGELILDEINSQSITIIDISPKGMKFNSLEKLNTNSNICIKYRIFEEVLQANGRIVFVYGLW</sequence>
<accession>A0A5Q2TJV2</accession>
<reference evidence="1 2" key="1">
    <citation type="submission" date="2019-11" db="EMBL/GenBank/DDBJ databases">
        <title>Gracilibacillus salitolerans sp. nov., a moderate halophile isolated from a saline soil in northwest China.</title>
        <authorList>
            <person name="Gan L."/>
        </authorList>
    </citation>
    <scope>NUCLEOTIDE SEQUENCE [LARGE SCALE GENOMIC DNA]</scope>
    <source>
        <strain evidence="1 2">SCU50</strain>
    </source>
</reference>
<dbReference type="AlphaFoldDB" id="A0A5Q2TJV2"/>
<proteinExistence type="predicted"/>